<protein>
    <submittedName>
        <fullName evidence="2">RNA-binding protein</fullName>
    </submittedName>
</protein>
<evidence type="ECO:0000313" key="3">
    <source>
        <dbReference type="Proteomes" id="UP000480151"/>
    </source>
</evidence>
<dbReference type="PANTHER" id="PTHR35525">
    <property type="entry name" value="BLL6575 PROTEIN"/>
    <property type="match status" value="1"/>
</dbReference>
<dbReference type="InterPro" id="IPR021005">
    <property type="entry name" value="Znf_CGNR"/>
</dbReference>
<keyword evidence="3" id="KW-1185">Reference proteome</keyword>
<sequence>MPVQEKFQFISDSLSLNLVNTEENRRGKRHDLLETDQQVYSWLEHMFSVQVIHAEQFSQNNPDPFTQESMSDLKELRGLLRKGFENIADGQQVDEHWIHSLEKYIHNAPFTFAIKENKLLPIPCGPYLNALLSLIAYDALELLTHGKLAALHRCSNPKCLWMFMDVTGKRKWCSMKICGNRMKAARHKDRS</sequence>
<dbReference type="Pfam" id="PF07336">
    <property type="entry name" value="ABATE"/>
    <property type="match status" value="1"/>
</dbReference>
<dbReference type="AlphaFoldDB" id="A0A6M1PQV8"/>
<proteinExistence type="predicted"/>
<reference evidence="2 3" key="1">
    <citation type="submission" date="2020-02" db="EMBL/GenBank/DDBJ databases">
        <authorList>
            <person name="Gao J."/>
            <person name="Sun J."/>
        </authorList>
    </citation>
    <scope>NUCLEOTIDE SEQUENCE [LARGE SCALE GENOMIC DNA]</scope>
    <source>
        <strain evidence="2 3">7124</strain>
    </source>
</reference>
<dbReference type="SUPFAM" id="SSF160904">
    <property type="entry name" value="Jann2411-like"/>
    <property type="match status" value="1"/>
</dbReference>
<dbReference type="Gene3D" id="1.10.3300.10">
    <property type="entry name" value="Jann2411-like domain"/>
    <property type="match status" value="1"/>
</dbReference>
<evidence type="ECO:0000313" key="2">
    <source>
        <dbReference type="EMBL" id="NGM84133.1"/>
    </source>
</evidence>
<dbReference type="InterPro" id="IPR023286">
    <property type="entry name" value="ABATE_dom_sf"/>
</dbReference>
<dbReference type="EMBL" id="JAAKGU010000008">
    <property type="protein sequence ID" value="NGM84133.1"/>
    <property type="molecule type" value="Genomic_DNA"/>
</dbReference>
<gene>
    <name evidence="2" type="ORF">G5B47_17080</name>
</gene>
<dbReference type="RefSeq" id="WP_165100455.1">
    <property type="nucleotide sequence ID" value="NZ_JAAKGU010000008.1"/>
</dbReference>
<dbReference type="Proteomes" id="UP000480151">
    <property type="component" value="Unassembled WGS sequence"/>
</dbReference>
<dbReference type="Pfam" id="PF11706">
    <property type="entry name" value="zf-CGNR"/>
    <property type="match status" value="1"/>
</dbReference>
<dbReference type="PANTHER" id="PTHR35525:SF3">
    <property type="entry name" value="BLL6575 PROTEIN"/>
    <property type="match status" value="1"/>
</dbReference>
<evidence type="ECO:0000259" key="1">
    <source>
        <dbReference type="Pfam" id="PF11706"/>
    </source>
</evidence>
<organism evidence="2 3">
    <name type="scientific">Paenibacillus apii</name>
    <dbReference type="NCBI Taxonomy" id="1850370"/>
    <lineage>
        <taxon>Bacteria</taxon>
        <taxon>Bacillati</taxon>
        <taxon>Bacillota</taxon>
        <taxon>Bacilli</taxon>
        <taxon>Bacillales</taxon>
        <taxon>Paenibacillaceae</taxon>
        <taxon>Paenibacillus</taxon>
    </lineage>
</organism>
<name>A0A6M1PQV8_9BACL</name>
<dbReference type="InterPro" id="IPR010852">
    <property type="entry name" value="ABATE"/>
</dbReference>
<feature type="domain" description="Zinc finger CGNR" evidence="1">
    <location>
        <begin position="151"/>
        <end position="190"/>
    </location>
</feature>
<accession>A0A6M1PQV8</accession>
<comment type="caution">
    <text evidence="2">The sequence shown here is derived from an EMBL/GenBank/DDBJ whole genome shotgun (WGS) entry which is preliminary data.</text>
</comment>